<dbReference type="Proteomes" id="UP000005867">
    <property type="component" value="Chromosome"/>
</dbReference>
<name>G7VEV2_9CREN</name>
<reference evidence="1 2" key="1">
    <citation type="journal article" date="2012" name="J. Bacteriol.">
        <title>Complete genome sequence of strain 1860, a crenarchaeon of the genus pyrobaculum able to grow with various electron acceptors.</title>
        <authorList>
            <person name="Mardanov A.V."/>
            <person name="Gumerov V.M."/>
            <person name="Slobodkina G.B."/>
            <person name="Beletsky A.V."/>
            <person name="Bonch-Osmolovskaya E.A."/>
            <person name="Ravin N.V."/>
            <person name="Skryabin K.G."/>
        </authorList>
    </citation>
    <scope>NUCLEOTIDE SEQUENCE [LARGE SCALE GENOMIC DNA]</scope>
    <source>
        <strain evidence="1 2">1860</strain>
    </source>
</reference>
<dbReference type="KEGG" id="pyr:P186_1495"/>
<dbReference type="GeneID" id="59388047"/>
<evidence type="ECO:0000313" key="2">
    <source>
        <dbReference type="Proteomes" id="UP000005867"/>
    </source>
</evidence>
<dbReference type="STRING" id="1104324.P186_1495"/>
<organism evidence="1 2">
    <name type="scientific">Pyrobaculum ferrireducens</name>
    <dbReference type="NCBI Taxonomy" id="1104324"/>
    <lineage>
        <taxon>Archaea</taxon>
        <taxon>Thermoproteota</taxon>
        <taxon>Thermoprotei</taxon>
        <taxon>Thermoproteales</taxon>
        <taxon>Thermoproteaceae</taxon>
        <taxon>Pyrobaculum</taxon>
    </lineage>
</organism>
<evidence type="ECO:0000313" key="1">
    <source>
        <dbReference type="EMBL" id="AET32918.1"/>
    </source>
</evidence>
<dbReference type="RefSeq" id="WP_014288744.1">
    <property type="nucleotide sequence ID" value="NC_016645.1"/>
</dbReference>
<dbReference type="BioCyc" id="PSP1104324:GJSN-1470-MONOMER"/>
<dbReference type="EMBL" id="CP003098">
    <property type="protein sequence ID" value="AET32918.1"/>
    <property type="molecule type" value="Genomic_DNA"/>
</dbReference>
<dbReference type="HOGENOM" id="CLU_3163277_0_0_2"/>
<sequence>MKAPRPRLEAAVLVAIVLVVALTQSDLSKYQDPLFPGVKMAKPATCR</sequence>
<gene>
    <name evidence="1" type="ORF">P186_1495</name>
</gene>
<proteinExistence type="predicted"/>
<dbReference type="AlphaFoldDB" id="G7VEV2"/>
<keyword evidence="2" id="KW-1185">Reference proteome</keyword>
<protein>
    <submittedName>
        <fullName evidence="1">Uncharacterized protein</fullName>
    </submittedName>
</protein>
<accession>G7VEV2</accession>